<dbReference type="Pfam" id="PF16209">
    <property type="entry name" value="PhoLip_ATPase_N"/>
    <property type="match status" value="1"/>
</dbReference>
<dbReference type="Pfam" id="PF00702">
    <property type="entry name" value="Hydrolase"/>
    <property type="match status" value="1"/>
</dbReference>
<feature type="compositionally biased region" description="Polar residues" evidence="18">
    <location>
        <begin position="573"/>
        <end position="587"/>
    </location>
</feature>
<dbReference type="InterPro" id="IPR036412">
    <property type="entry name" value="HAD-like_sf"/>
</dbReference>
<feature type="binding site" evidence="15">
    <location>
        <position position="846"/>
    </location>
    <ligand>
        <name>ATP</name>
        <dbReference type="ChEBI" id="CHEBI:30616"/>
    </ligand>
</feature>
<evidence type="ECO:0000256" key="18">
    <source>
        <dbReference type="SAM" id="MobiDB-lite"/>
    </source>
</evidence>
<evidence type="ECO:0000256" key="9">
    <source>
        <dbReference type="ARBA" id="ARBA00022967"/>
    </source>
</evidence>
<evidence type="ECO:0000256" key="5">
    <source>
        <dbReference type="ARBA" id="ARBA00022723"/>
    </source>
</evidence>
<dbReference type="GO" id="GO:0006892">
    <property type="term" value="P:post-Golgi vesicle-mediated transport"/>
    <property type="evidence" value="ECO:0007669"/>
    <property type="project" value="TreeGrafter"/>
</dbReference>
<dbReference type="InterPro" id="IPR023214">
    <property type="entry name" value="HAD_sf"/>
</dbReference>
<feature type="compositionally biased region" description="Basic and acidic residues" evidence="18">
    <location>
        <begin position="518"/>
        <end position="533"/>
    </location>
</feature>
<dbReference type="InterPro" id="IPR001757">
    <property type="entry name" value="P_typ_ATPase"/>
</dbReference>
<dbReference type="GO" id="GO:0005886">
    <property type="term" value="C:plasma membrane"/>
    <property type="evidence" value="ECO:0007669"/>
    <property type="project" value="TreeGrafter"/>
</dbReference>
<dbReference type="NCBIfam" id="TIGR01494">
    <property type="entry name" value="ATPase_P-type"/>
    <property type="match status" value="1"/>
</dbReference>
<dbReference type="GO" id="GO:0140326">
    <property type="term" value="F:ATPase-coupled intramembrane lipid transporter activity"/>
    <property type="evidence" value="ECO:0007669"/>
    <property type="project" value="UniProtKB-EC"/>
</dbReference>
<feature type="binding site" evidence="15">
    <location>
        <position position="491"/>
    </location>
    <ligand>
        <name>ATP</name>
        <dbReference type="ChEBI" id="CHEBI:30616"/>
    </ligand>
</feature>
<feature type="active site" description="4-aspartylphosphate intermediate" evidence="14">
    <location>
        <position position="491"/>
    </location>
</feature>
<dbReference type="InterPro" id="IPR032630">
    <property type="entry name" value="P_typ_ATPase_c"/>
</dbReference>
<evidence type="ECO:0000256" key="11">
    <source>
        <dbReference type="ARBA" id="ARBA00023136"/>
    </source>
</evidence>
<feature type="compositionally biased region" description="Basic and acidic residues" evidence="18">
    <location>
        <begin position="740"/>
        <end position="754"/>
    </location>
</feature>
<evidence type="ECO:0000256" key="3">
    <source>
        <dbReference type="ARBA" id="ARBA00008109"/>
    </source>
</evidence>
<dbReference type="SFLD" id="SFLDG00002">
    <property type="entry name" value="C1.7:_P-type_atpase_like"/>
    <property type="match status" value="1"/>
</dbReference>
<feature type="binding site" evidence="15">
    <location>
        <position position="492"/>
    </location>
    <ligand>
        <name>ATP</name>
        <dbReference type="ChEBI" id="CHEBI:30616"/>
    </ligand>
</feature>
<feature type="binding site" evidence="15">
    <location>
        <position position="927"/>
    </location>
    <ligand>
        <name>ATP</name>
        <dbReference type="ChEBI" id="CHEBI:30616"/>
    </ligand>
</feature>
<comment type="caution">
    <text evidence="17">Lacks conserved residue(s) required for the propagation of feature annotation.</text>
</comment>
<evidence type="ECO:0000313" key="22">
    <source>
        <dbReference type="EMBL" id="TKA62994.1"/>
    </source>
</evidence>
<feature type="domain" description="P-type ATPase A" evidence="19">
    <location>
        <begin position="226"/>
        <end position="283"/>
    </location>
</feature>
<feature type="binding site" evidence="15">
    <location>
        <position position="1043"/>
    </location>
    <ligand>
        <name>ATP</name>
        <dbReference type="ChEBI" id="CHEBI:30616"/>
    </ligand>
</feature>
<dbReference type="InterPro" id="IPR023298">
    <property type="entry name" value="ATPase_P-typ_TM_dom_sf"/>
</dbReference>
<dbReference type="SUPFAM" id="SSF81653">
    <property type="entry name" value="Calcium ATPase, transduction domain A"/>
    <property type="match status" value="1"/>
</dbReference>
<organism evidence="22 23">
    <name type="scientific">Friedmanniomyces simplex</name>
    <dbReference type="NCBI Taxonomy" id="329884"/>
    <lineage>
        <taxon>Eukaryota</taxon>
        <taxon>Fungi</taxon>
        <taxon>Dikarya</taxon>
        <taxon>Ascomycota</taxon>
        <taxon>Pezizomycotina</taxon>
        <taxon>Dothideomycetes</taxon>
        <taxon>Dothideomycetidae</taxon>
        <taxon>Mycosphaerellales</taxon>
        <taxon>Teratosphaeriaceae</taxon>
        <taxon>Friedmanniomyces</taxon>
    </lineage>
</organism>
<evidence type="ECO:0000256" key="1">
    <source>
        <dbReference type="ARBA" id="ARBA00004141"/>
    </source>
</evidence>
<dbReference type="SUPFAM" id="SSF81660">
    <property type="entry name" value="Metal cation-transporting ATPase, ATP-binding domain N"/>
    <property type="match status" value="1"/>
</dbReference>
<dbReference type="Pfam" id="PF00122">
    <property type="entry name" value="E1-E2_ATPase"/>
    <property type="match status" value="1"/>
</dbReference>
<keyword evidence="11 17" id="KW-0472">Membrane</keyword>
<keyword evidence="9 17" id="KW-1278">Translocase</keyword>
<dbReference type="PANTHER" id="PTHR24092:SF174">
    <property type="entry name" value="PHOSPHOLIPID-TRANSPORTING ATPASE DNF3-RELATED"/>
    <property type="match status" value="1"/>
</dbReference>
<feature type="binding site" evidence="15">
    <location>
        <position position="647"/>
    </location>
    <ligand>
        <name>ATP</name>
        <dbReference type="ChEBI" id="CHEBI:30616"/>
    </ligand>
</feature>
<feature type="binding site" evidence="16">
    <location>
        <position position="493"/>
    </location>
    <ligand>
        <name>Mg(2+)</name>
        <dbReference type="ChEBI" id="CHEBI:18420"/>
    </ligand>
</feature>
<keyword evidence="7 15" id="KW-0067">ATP-binding</keyword>
<dbReference type="Pfam" id="PF13246">
    <property type="entry name" value="Cation_ATPase"/>
    <property type="match status" value="1"/>
</dbReference>
<feature type="binding site" evidence="15">
    <location>
        <position position="928"/>
    </location>
    <ligand>
        <name>ATP</name>
        <dbReference type="ChEBI" id="CHEBI:30616"/>
    </ligand>
</feature>
<feature type="compositionally biased region" description="Polar residues" evidence="18">
    <location>
        <begin position="535"/>
        <end position="544"/>
    </location>
</feature>
<evidence type="ECO:0000259" key="21">
    <source>
        <dbReference type="Pfam" id="PF16212"/>
    </source>
</evidence>
<dbReference type="GO" id="GO:0032456">
    <property type="term" value="P:endocytic recycling"/>
    <property type="evidence" value="ECO:0007669"/>
    <property type="project" value="TreeGrafter"/>
</dbReference>
<feature type="transmembrane region" description="Helical" evidence="17">
    <location>
        <begin position="382"/>
        <end position="405"/>
    </location>
</feature>
<evidence type="ECO:0000256" key="7">
    <source>
        <dbReference type="ARBA" id="ARBA00022840"/>
    </source>
</evidence>
<dbReference type="GO" id="GO:0045332">
    <property type="term" value="P:phospholipid translocation"/>
    <property type="evidence" value="ECO:0007669"/>
    <property type="project" value="TreeGrafter"/>
</dbReference>
<keyword evidence="10 17" id="KW-1133">Transmembrane helix</keyword>
<dbReference type="Gene3D" id="3.40.1110.10">
    <property type="entry name" value="Calcium-transporting ATPase, cytoplasmic domain N"/>
    <property type="match status" value="2"/>
</dbReference>
<evidence type="ECO:0000256" key="6">
    <source>
        <dbReference type="ARBA" id="ARBA00022741"/>
    </source>
</evidence>
<comment type="caution">
    <text evidence="22">The sequence shown here is derived from an EMBL/GenBank/DDBJ whole genome shotgun (WGS) entry which is preliminary data.</text>
</comment>
<feature type="domain" description="P-type ATPase C-terminal" evidence="21">
    <location>
        <begin position="1066"/>
        <end position="1113"/>
    </location>
</feature>
<feature type="binding site" evidence="15">
    <location>
        <position position="1044"/>
    </location>
    <ligand>
        <name>ATP</name>
        <dbReference type="ChEBI" id="CHEBI:30616"/>
    </ligand>
</feature>
<comment type="catalytic activity">
    <reaction evidence="13">
        <text>a 1,2-diacyl-sn-glycero-3-phosphoethanolamine(out) + ATP + H2O = a 1,2-diacyl-sn-glycero-3-phosphoethanolamine(in) + ADP + phosphate + H(+)</text>
        <dbReference type="Rhea" id="RHEA:66132"/>
        <dbReference type="ChEBI" id="CHEBI:15377"/>
        <dbReference type="ChEBI" id="CHEBI:15378"/>
        <dbReference type="ChEBI" id="CHEBI:30616"/>
        <dbReference type="ChEBI" id="CHEBI:43474"/>
        <dbReference type="ChEBI" id="CHEBI:64612"/>
        <dbReference type="ChEBI" id="CHEBI:456216"/>
    </reaction>
    <physiologicalReaction direction="left-to-right" evidence="13">
        <dbReference type="Rhea" id="RHEA:66133"/>
    </physiologicalReaction>
</comment>
<dbReference type="Pfam" id="PF16212">
    <property type="entry name" value="PhoLip_ATPase_C"/>
    <property type="match status" value="1"/>
</dbReference>
<evidence type="ECO:0000256" key="12">
    <source>
        <dbReference type="ARBA" id="ARBA00034036"/>
    </source>
</evidence>
<dbReference type="InterPro" id="IPR008250">
    <property type="entry name" value="ATPase_P-typ_transduc_dom_A_sf"/>
</dbReference>
<dbReference type="SUPFAM" id="SSF56784">
    <property type="entry name" value="HAD-like"/>
    <property type="match status" value="1"/>
</dbReference>
<feature type="region of interest" description="Disordered" evidence="18">
    <location>
        <begin position="514"/>
        <end position="550"/>
    </location>
</feature>
<feature type="domain" description="P-type ATPase N-terminal" evidence="20">
    <location>
        <begin position="83"/>
        <end position="141"/>
    </location>
</feature>
<evidence type="ECO:0000256" key="16">
    <source>
        <dbReference type="PIRSR" id="PIRSR606539-3"/>
    </source>
</evidence>
<dbReference type="InterPro" id="IPR044492">
    <property type="entry name" value="P_typ_ATPase_HD_dom"/>
</dbReference>
<feature type="binding site" evidence="16">
    <location>
        <position position="1044"/>
    </location>
    <ligand>
        <name>Mg(2+)</name>
        <dbReference type="ChEBI" id="CHEBI:18420"/>
    </ligand>
</feature>
<dbReference type="Proteomes" id="UP000309340">
    <property type="component" value="Unassembled WGS sequence"/>
</dbReference>
<dbReference type="SUPFAM" id="SSF81665">
    <property type="entry name" value="Calcium ATPase, transmembrane domain M"/>
    <property type="match status" value="1"/>
</dbReference>
<dbReference type="InterPro" id="IPR032631">
    <property type="entry name" value="P-type_ATPase_N"/>
</dbReference>
<dbReference type="GO" id="GO:0000287">
    <property type="term" value="F:magnesium ion binding"/>
    <property type="evidence" value="ECO:0007669"/>
    <property type="project" value="UniProtKB-UniRule"/>
</dbReference>
<dbReference type="EMBL" id="NAJQ01000995">
    <property type="protein sequence ID" value="TKA62994.1"/>
    <property type="molecule type" value="Genomic_DNA"/>
</dbReference>
<evidence type="ECO:0000256" key="13">
    <source>
        <dbReference type="ARBA" id="ARBA00049128"/>
    </source>
</evidence>
<feature type="binding site" evidence="15">
    <location>
        <position position="493"/>
    </location>
    <ligand>
        <name>ATP</name>
        <dbReference type="ChEBI" id="CHEBI:30616"/>
    </ligand>
</feature>
<dbReference type="OrthoDB" id="377733at2759"/>
<dbReference type="GO" id="GO:0005524">
    <property type="term" value="F:ATP binding"/>
    <property type="evidence" value="ECO:0007669"/>
    <property type="project" value="UniProtKB-UniRule"/>
</dbReference>
<keyword evidence="4 17" id="KW-0812">Transmembrane</keyword>
<feature type="binding site" evidence="15">
    <location>
        <position position="693"/>
    </location>
    <ligand>
        <name>ATP</name>
        <dbReference type="ChEBI" id="CHEBI:30616"/>
    </ligand>
</feature>
<dbReference type="NCBIfam" id="TIGR01652">
    <property type="entry name" value="ATPase-Plipid"/>
    <property type="match status" value="1"/>
</dbReference>
<proteinExistence type="inferred from homology"/>
<feature type="transmembrane region" description="Helical" evidence="17">
    <location>
        <begin position="425"/>
        <end position="445"/>
    </location>
</feature>
<dbReference type="InterPro" id="IPR006539">
    <property type="entry name" value="P-type_ATPase_IV"/>
</dbReference>
<comment type="catalytic activity">
    <reaction evidence="12 17">
        <text>ATP + H2O + phospholipidSide 1 = ADP + phosphate + phospholipidSide 2.</text>
        <dbReference type="EC" id="7.6.2.1"/>
    </reaction>
</comment>
<feature type="non-terminal residue" evidence="22">
    <location>
        <position position="1114"/>
    </location>
</feature>
<dbReference type="InterPro" id="IPR018303">
    <property type="entry name" value="ATPase_P-typ_P_site"/>
</dbReference>
<evidence type="ECO:0000256" key="8">
    <source>
        <dbReference type="ARBA" id="ARBA00022842"/>
    </source>
</evidence>
<dbReference type="SFLD" id="SFLDS00003">
    <property type="entry name" value="Haloacid_Dehalogenase"/>
    <property type="match status" value="1"/>
</dbReference>
<evidence type="ECO:0000259" key="19">
    <source>
        <dbReference type="Pfam" id="PF00122"/>
    </source>
</evidence>
<keyword evidence="23" id="KW-1185">Reference proteome</keyword>
<dbReference type="PROSITE" id="PS00154">
    <property type="entry name" value="ATPASE_E1_E2"/>
    <property type="match status" value="1"/>
</dbReference>
<dbReference type="EC" id="7.6.2.1" evidence="17"/>
<comment type="cofactor">
    <cofactor evidence="16">
        <name>Mg(2+)</name>
        <dbReference type="ChEBI" id="CHEBI:18420"/>
    </cofactor>
</comment>
<dbReference type="Gene3D" id="2.70.150.10">
    <property type="entry name" value="Calcium-transporting ATPase, cytoplasmic transduction domain A"/>
    <property type="match status" value="1"/>
</dbReference>
<sequence length="1114" mass="125077">MSSNAAEDAGEKGGVWWSIKDAKRNRKDEVEGWLDRRVRQPADSLYQKSFVELVLRQKPLPPSKDGRHIPLQATREEPLVDERRSHPYVSNTVRNARYTICDFLPKQLWFQATRLHNFYFICIGVPQTIPGLSTTGNYTTILPLTFFILLTMFKEAYDDFKRHKMDNVENNQYAHLLRKKQAGGHGEASIQALTKTLSLSGMLPWKSKRAHEAVDEVQDSDEDVDLQWVKVRWRNMKVGDIVRLKRDEAVPADLALLYADGEDGIAYVETMALDGETNLKSKQAPPGLRTCSNIAGIKTCAAEFVCEDPNRDLYDFNGRAMIHDAATPLTLNEVLYRGSILRNTTYAVGLVVNTGEECKIRMNANHHPNAKKPRLERYANQVVLTLIGYVVLLSVGVSMGYLIWHQKLEVRAWYLNNAYVGFDEIIVGFLIMFNNVIPLSLFVSLEIVKIGQMILVHSDREMYDEETDTPMICNTNTILENLGQVSYVLSDKTGTLTENVMKFRGMSVGGLAFTHGTDSTRREGSFDGRRLSERSAPQTHSTGLVSEKKVSITVEDREITPVETAATQHGRPSLQQRQSSGVPRRSVQGTDSFVNIAELIRYMMNHPFAAISQKAREFILAMALCHTALPETAEDGTVKFQASSPDELALLEAAQDLGYLLIQRASQSITLLHSDGNGHQTRETYGVLDVIEFSSKRKRMSIIVRCPDGRIWLLCKGADSVIVPRLQHAALASRKSHEVRRSVQIEREHRRRSEQMTPRNSFGARPSMTLRRRSSMDIRPDPTAKNARLEVPRVSHEVRVQMRSLDASRERASGLGRLQSPAVADDATVFSRCFKHMDDFAMQGLRTLLFAHKTISASEYAGWKKVYQDATTSLTDRQELVEAAADMIEQDFDLLGASAIEDKLQKGVPETIDKLRRANIKIWMLTGDKRETAINIAHSAQICKPESDLFVLDSAKGALDAQLRDAVVDVRTGCSHSVLVIDGHTLAQVDAEAELKQVFYDLIPLVDSVICCRASPSQKAGIVEAIRSRLPSALTLAIGDGANDIAMIQACHVGVGISGKEGLQAARVADYSISQFRFLQRLLLVHGRWNYMRTAKFILWTFWKEMFFYMMQAL</sequence>
<keyword evidence="5 16" id="KW-0479">Metal-binding</keyword>
<dbReference type="InterPro" id="IPR059000">
    <property type="entry name" value="ATPase_P-type_domA"/>
</dbReference>
<dbReference type="GO" id="GO:0005802">
    <property type="term" value="C:trans-Golgi network"/>
    <property type="evidence" value="ECO:0007669"/>
    <property type="project" value="TreeGrafter"/>
</dbReference>
<dbReference type="FunFam" id="3.40.50.1000:FF:000172">
    <property type="entry name" value="Phospholipid-transporting ATPase"/>
    <property type="match status" value="1"/>
</dbReference>
<dbReference type="Gene3D" id="3.40.50.1000">
    <property type="entry name" value="HAD superfamily/HAD-like"/>
    <property type="match status" value="1"/>
</dbReference>
<evidence type="ECO:0000256" key="4">
    <source>
        <dbReference type="ARBA" id="ARBA00022692"/>
    </source>
</evidence>
<keyword evidence="6 15" id="KW-0547">Nucleotide-binding</keyword>
<evidence type="ECO:0000256" key="17">
    <source>
        <dbReference type="RuleBase" id="RU362033"/>
    </source>
</evidence>
<evidence type="ECO:0000313" key="23">
    <source>
        <dbReference type="Proteomes" id="UP000309340"/>
    </source>
</evidence>
<comment type="subcellular location">
    <subcellularLocation>
        <location evidence="2">Endomembrane system</location>
    </subcellularLocation>
    <subcellularLocation>
        <location evidence="1 17">Membrane</location>
        <topology evidence="1 17">Multi-pass membrane protein</topology>
    </subcellularLocation>
</comment>
<feature type="region of interest" description="Disordered" evidence="18">
    <location>
        <begin position="562"/>
        <end position="587"/>
    </location>
</feature>
<accession>A0A4U0WIZ6</accession>
<name>A0A4U0WIZ6_9PEZI</name>
<feature type="binding site" evidence="16">
    <location>
        <position position="1040"/>
    </location>
    <ligand>
        <name>Mg(2+)</name>
        <dbReference type="ChEBI" id="CHEBI:18420"/>
    </ligand>
</feature>
<reference evidence="22 23" key="1">
    <citation type="submission" date="2017-03" db="EMBL/GenBank/DDBJ databases">
        <title>Genomes of endolithic fungi from Antarctica.</title>
        <authorList>
            <person name="Coleine C."/>
            <person name="Masonjones S."/>
            <person name="Stajich J.E."/>
        </authorList>
    </citation>
    <scope>NUCLEOTIDE SEQUENCE [LARGE SCALE GENOMIC DNA]</scope>
    <source>
        <strain evidence="22 23">CCFEE 5184</strain>
    </source>
</reference>
<evidence type="ECO:0000259" key="20">
    <source>
        <dbReference type="Pfam" id="PF16209"/>
    </source>
</evidence>
<evidence type="ECO:0000256" key="10">
    <source>
        <dbReference type="ARBA" id="ARBA00022989"/>
    </source>
</evidence>
<protein>
    <recommendedName>
        <fullName evidence="17">Phospholipid-transporting ATPase</fullName>
        <ecNumber evidence="17">7.6.2.1</ecNumber>
    </recommendedName>
</protein>
<dbReference type="STRING" id="329884.A0A4U0WIZ6"/>
<gene>
    <name evidence="22" type="ORF">B0A55_12070</name>
</gene>
<feature type="region of interest" description="Disordered" evidence="18">
    <location>
        <begin position="740"/>
        <end position="766"/>
    </location>
</feature>
<dbReference type="GO" id="GO:0016887">
    <property type="term" value="F:ATP hydrolysis activity"/>
    <property type="evidence" value="ECO:0007669"/>
    <property type="project" value="InterPro"/>
</dbReference>
<comment type="similarity">
    <text evidence="3 17">Belongs to the cation transport ATPase (P-type) (TC 3.A.3) family. Type IV subfamily.</text>
</comment>
<feature type="binding site" evidence="15">
    <location>
        <position position="926"/>
    </location>
    <ligand>
        <name>ATP</name>
        <dbReference type="ChEBI" id="CHEBI:30616"/>
    </ligand>
</feature>
<evidence type="ECO:0000256" key="14">
    <source>
        <dbReference type="PIRSR" id="PIRSR606539-1"/>
    </source>
</evidence>
<dbReference type="PANTHER" id="PTHR24092">
    <property type="entry name" value="PROBABLE PHOSPHOLIPID-TRANSPORTING ATPASE"/>
    <property type="match status" value="1"/>
</dbReference>
<dbReference type="SFLD" id="SFLDF00027">
    <property type="entry name" value="p-type_atpase"/>
    <property type="match status" value="1"/>
</dbReference>
<feature type="binding site" evidence="15">
    <location>
        <position position="716"/>
    </location>
    <ligand>
        <name>ATP</name>
        <dbReference type="ChEBI" id="CHEBI:30616"/>
    </ligand>
</feature>
<dbReference type="AlphaFoldDB" id="A0A4U0WIZ6"/>
<dbReference type="PRINTS" id="PR00119">
    <property type="entry name" value="CATATPASE"/>
</dbReference>
<feature type="binding site" evidence="15">
    <location>
        <position position="1019"/>
    </location>
    <ligand>
        <name>ATP</name>
        <dbReference type="ChEBI" id="CHEBI:30616"/>
    </ligand>
</feature>
<feature type="binding site" evidence="16">
    <location>
        <position position="491"/>
    </location>
    <ligand>
        <name>Mg(2+)</name>
        <dbReference type="ChEBI" id="CHEBI:18420"/>
    </ligand>
</feature>
<evidence type="ECO:0000256" key="2">
    <source>
        <dbReference type="ARBA" id="ARBA00004308"/>
    </source>
</evidence>
<evidence type="ECO:0000256" key="15">
    <source>
        <dbReference type="PIRSR" id="PIRSR606539-2"/>
    </source>
</evidence>
<feature type="binding site" evidence="15">
    <location>
        <position position="1013"/>
    </location>
    <ligand>
        <name>ATP</name>
        <dbReference type="ChEBI" id="CHEBI:30616"/>
    </ligand>
</feature>
<keyword evidence="8 16" id="KW-0460">Magnesium</keyword>
<dbReference type="InterPro" id="IPR023299">
    <property type="entry name" value="ATPase_P-typ_cyto_dom_N"/>
</dbReference>